<keyword evidence="2" id="KW-0812">Transmembrane</keyword>
<evidence type="ECO:0000256" key="2">
    <source>
        <dbReference type="SAM" id="Phobius"/>
    </source>
</evidence>
<dbReference type="InterPro" id="IPR050922">
    <property type="entry name" value="LytR/CpsA/Psr_CW_biosynth"/>
</dbReference>
<accession>A0ABY7WTV4</accession>
<proteinExistence type="inferred from homology"/>
<comment type="similarity">
    <text evidence="1">Belongs to the LytR/CpsA/Psr (LCP) family.</text>
</comment>
<reference evidence="4 5" key="1">
    <citation type="submission" date="2023-02" db="EMBL/GenBank/DDBJ databases">
        <title>Genome sequence of Lacticaseibacillus sp. KACC 23028.</title>
        <authorList>
            <person name="Kim S."/>
            <person name="Heo J."/>
            <person name="Kwon S.-W."/>
        </authorList>
    </citation>
    <scope>NUCLEOTIDE SEQUENCE [LARGE SCALE GENOMIC DNA]</scope>
    <source>
        <strain evidence="4 5">KACC 23028</strain>
    </source>
</reference>
<keyword evidence="2" id="KW-1133">Transmembrane helix</keyword>
<dbReference type="Gene3D" id="3.40.630.190">
    <property type="entry name" value="LCP protein"/>
    <property type="match status" value="1"/>
</dbReference>
<dbReference type="InterPro" id="IPR004474">
    <property type="entry name" value="LytR_CpsA_psr"/>
</dbReference>
<dbReference type="PANTHER" id="PTHR33392">
    <property type="entry name" value="POLYISOPRENYL-TEICHOIC ACID--PEPTIDOGLYCAN TEICHOIC ACID TRANSFERASE TAGU"/>
    <property type="match status" value="1"/>
</dbReference>
<dbReference type="PANTHER" id="PTHR33392:SF6">
    <property type="entry name" value="POLYISOPRENYL-TEICHOIC ACID--PEPTIDOGLYCAN TEICHOIC ACID TRANSFERASE TAGU"/>
    <property type="match status" value="1"/>
</dbReference>
<evidence type="ECO:0000256" key="1">
    <source>
        <dbReference type="ARBA" id="ARBA00006068"/>
    </source>
</evidence>
<dbReference type="Pfam" id="PF03816">
    <property type="entry name" value="LytR_cpsA_psr"/>
    <property type="match status" value="1"/>
</dbReference>
<keyword evidence="2" id="KW-0472">Membrane</keyword>
<dbReference type="EMBL" id="CP117884">
    <property type="protein sequence ID" value="WDF83592.1"/>
    <property type="molecule type" value="Genomic_DNA"/>
</dbReference>
<sequence>MGPEFRRVHPRHPIANFIFVCISAVVIILGAYGLKMYGDTRNAFNSTFQQLAGRANASAKIKEGKPVSFLLMGTDTGALGRKEKGNSDTMIVVTINPKTKKSTMVSIPRDTLADIQDGSSRNLQKVNSAYFRGGSNMAVKTVENLLNIKLDYYVTVNMGGLSKIVDAVGGIDVKVPFSWDDTAHDAGVFKKGPAHLNGKRALQFARMRKLDPEGDYGRQKRQQTVIKAIMKKVLSTQTIGNYEPLLASLKGNLRMNLTFDDLVAIGSSSKYRAALENLKRDQLQGTGATIDGGSYQVTKNSELQRVSDLINTSLGEPTEQVDNAVTHENDANSNFDWKSGWNPVYTIYPQSQSSY</sequence>
<protein>
    <submittedName>
        <fullName evidence="4">LCP family protein</fullName>
    </submittedName>
</protein>
<evidence type="ECO:0000259" key="3">
    <source>
        <dbReference type="Pfam" id="PF03816"/>
    </source>
</evidence>
<gene>
    <name evidence="4" type="ORF">PQ472_04985</name>
</gene>
<dbReference type="NCBIfam" id="TIGR00350">
    <property type="entry name" value="lytR_cpsA_psr"/>
    <property type="match status" value="1"/>
</dbReference>
<dbReference type="Proteomes" id="UP001220377">
    <property type="component" value="Chromosome"/>
</dbReference>
<evidence type="ECO:0000313" key="5">
    <source>
        <dbReference type="Proteomes" id="UP001220377"/>
    </source>
</evidence>
<organism evidence="4 5">
    <name type="scientific">Lacticaseibacillus pabuli</name>
    <dbReference type="NCBI Taxonomy" id="3025672"/>
    <lineage>
        <taxon>Bacteria</taxon>
        <taxon>Bacillati</taxon>
        <taxon>Bacillota</taxon>
        <taxon>Bacilli</taxon>
        <taxon>Lactobacillales</taxon>
        <taxon>Lactobacillaceae</taxon>
        <taxon>Lacticaseibacillus</taxon>
    </lineage>
</organism>
<evidence type="ECO:0000313" key="4">
    <source>
        <dbReference type="EMBL" id="WDF83592.1"/>
    </source>
</evidence>
<feature type="transmembrane region" description="Helical" evidence="2">
    <location>
        <begin position="14"/>
        <end position="34"/>
    </location>
</feature>
<keyword evidence="5" id="KW-1185">Reference proteome</keyword>
<name>A0ABY7WTV4_9LACO</name>
<dbReference type="RefSeq" id="WP_274261847.1">
    <property type="nucleotide sequence ID" value="NZ_CP117884.1"/>
</dbReference>
<feature type="domain" description="Cell envelope-related transcriptional attenuator" evidence="3">
    <location>
        <begin position="86"/>
        <end position="234"/>
    </location>
</feature>